<reference evidence="7 8" key="1">
    <citation type="submission" date="2018-03" db="EMBL/GenBank/DDBJ databases">
        <title>Streptomyces dioscori sp. nov., a novel endophytic actinobacterium isolated from bulbil of Dioscorea bulbifera L.</title>
        <authorList>
            <person name="Zhikuan W."/>
        </authorList>
    </citation>
    <scope>NUCLEOTIDE SEQUENCE [LARGE SCALE GENOMIC DNA]</scope>
    <source>
        <strain evidence="7 8">A217</strain>
    </source>
</reference>
<protein>
    <submittedName>
        <fullName evidence="7">TetR/AcrR family transcriptional regulator</fullName>
    </submittedName>
</protein>
<keyword evidence="3" id="KW-0804">Transcription</keyword>
<sequence>MRSDAQSNRARILVAAAEVLASPGDTSLQSIANRASVGKGTLYRHFPSREFLVFEVYGAEVDELVGTVLALLASYSPPLALSTWLDSLFRLGRNAPELAGAMKGAAVALMEQRDEPYRPLLKALSALVDANEAAGTIVPGTTPEDILLLLGPLWHIGTGAGDRVKAERLLGVLMRGLCPSAAAGGPTGPQDPRHAAVRCG</sequence>
<dbReference type="Gene3D" id="1.10.357.10">
    <property type="entry name" value="Tetracycline Repressor, domain 2"/>
    <property type="match status" value="1"/>
</dbReference>
<feature type="DNA-binding region" description="H-T-H motif" evidence="4">
    <location>
        <begin position="27"/>
        <end position="46"/>
    </location>
</feature>
<dbReference type="Proteomes" id="UP000240429">
    <property type="component" value="Unassembled WGS sequence"/>
</dbReference>
<evidence type="ECO:0000256" key="4">
    <source>
        <dbReference type="PROSITE-ProRule" id="PRU00335"/>
    </source>
</evidence>
<evidence type="ECO:0000313" key="8">
    <source>
        <dbReference type="Proteomes" id="UP000240429"/>
    </source>
</evidence>
<accession>A0A2P8Q9I8</accession>
<evidence type="ECO:0000313" key="7">
    <source>
        <dbReference type="EMBL" id="PSM42917.1"/>
    </source>
</evidence>
<evidence type="ECO:0000256" key="2">
    <source>
        <dbReference type="ARBA" id="ARBA00023125"/>
    </source>
</evidence>
<dbReference type="AlphaFoldDB" id="A0A2P8Q9I8"/>
<evidence type="ECO:0000259" key="6">
    <source>
        <dbReference type="PROSITE" id="PS50977"/>
    </source>
</evidence>
<dbReference type="InterPro" id="IPR009057">
    <property type="entry name" value="Homeodomain-like_sf"/>
</dbReference>
<dbReference type="EMBL" id="PYBJ01000007">
    <property type="protein sequence ID" value="PSM42917.1"/>
    <property type="molecule type" value="Genomic_DNA"/>
</dbReference>
<evidence type="ECO:0000256" key="1">
    <source>
        <dbReference type="ARBA" id="ARBA00023015"/>
    </source>
</evidence>
<dbReference type="OrthoDB" id="3295174at2"/>
<organism evidence="7 8">
    <name type="scientific">Streptomyces dioscori</name>
    <dbReference type="NCBI Taxonomy" id="2109333"/>
    <lineage>
        <taxon>Bacteria</taxon>
        <taxon>Bacillati</taxon>
        <taxon>Actinomycetota</taxon>
        <taxon>Actinomycetes</taxon>
        <taxon>Kitasatosporales</taxon>
        <taxon>Streptomycetaceae</taxon>
        <taxon>Streptomyces</taxon>
        <taxon>Streptomyces aurantiacus group</taxon>
    </lineage>
</organism>
<dbReference type="GO" id="GO:0003700">
    <property type="term" value="F:DNA-binding transcription factor activity"/>
    <property type="evidence" value="ECO:0007669"/>
    <property type="project" value="TreeGrafter"/>
</dbReference>
<gene>
    <name evidence="7" type="ORF">C6Y14_12050</name>
</gene>
<dbReference type="InterPro" id="IPR050109">
    <property type="entry name" value="HTH-type_TetR-like_transc_reg"/>
</dbReference>
<name>A0A2P8Q9I8_9ACTN</name>
<keyword evidence="1" id="KW-0805">Transcription regulation</keyword>
<comment type="caution">
    <text evidence="7">The sequence shown here is derived from an EMBL/GenBank/DDBJ whole genome shotgun (WGS) entry which is preliminary data.</text>
</comment>
<dbReference type="Pfam" id="PF21597">
    <property type="entry name" value="TetR_C_43"/>
    <property type="match status" value="1"/>
</dbReference>
<dbReference type="InterPro" id="IPR001647">
    <property type="entry name" value="HTH_TetR"/>
</dbReference>
<evidence type="ECO:0000256" key="5">
    <source>
        <dbReference type="SAM" id="MobiDB-lite"/>
    </source>
</evidence>
<dbReference type="RefSeq" id="WP_107016598.1">
    <property type="nucleotide sequence ID" value="NZ_KZ679041.1"/>
</dbReference>
<dbReference type="Pfam" id="PF00440">
    <property type="entry name" value="TetR_N"/>
    <property type="match status" value="1"/>
</dbReference>
<feature type="domain" description="HTH tetR-type" evidence="6">
    <location>
        <begin position="6"/>
        <end position="64"/>
    </location>
</feature>
<evidence type="ECO:0000256" key="3">
    <source>
        <dbReference type="ARBA" id="ARBA00023163"/>
    </source>
</evidence>
<keyword evidence="2 4" id="KW-0238">DNA-binding</keyword>
<feature type="region of interest" description="Disordered" evidence="5">
    <location>
        <begin position="181"/>
        <end position="200"/>
    </location>
</feature>
<dbReference type="InterPro" id="IPR049445">
    <property type="entry name" value="TetR_SbtR-like_C"/>
</dbReference>
<proteinExistence type="predicted"/>
<dbReference type="PANTHER" id="PTHR30055">
    <property type="entry name" value="HTH-TYPE TRANSCRIPTIONAL REGULATOR RUTR"/>
    <property type="match status" value="1"/>
</dbReference>
<dbReference type="GO" id="GO:0000976">
    <property type="term" value="F:transcription cis-regulatory region binding"/>
    <property type="evidence" value="ECO:0007669"/>
    <property type="project" value="TreeGrafter"/>
</dbReference>
<dbReference type="SUPFAM" id="SSF46689">
    <property type="entry name" value="Homeodomain-like"/>
    <property type="match status" value="1"/>
</dbReference>
<dbReference type="PANTHER" id="PTHR30055:SF234">
    <property type="entry name" value="HTH-TYPE TRANSCRIPTIONAL REGULATOR BETI"/>
    <property type="match status" value="1"/>
</dbReference>
<keyword evidence="8" id="KW-1185">Reference proteome</keyword>
<dbReference type="PROSITE" id="PS50977">
    <property type="entry name" value="HTH_TETR_2"/>
    <property type="match status" value="1"/>
</dbReference>